<dbReference type="STRING" id="1802438.A2571_02075"/>
<gene>
    <name evidence="2" type="ORF">A2571_02075</name>
</gene>
<protein>
    <submittedName>
        <fullName evidence="2">Uncharacterized protein</fullName>
    </submittedName>
</protein>
<dbReference type="AlphaFoldDB" id="A0A1G2QEY0"/>
<keyword evidence="1" id="KW-1133">Transmembrane helix</keyword>
<evidence type="ECO:0000256" key="1">
    <source>
        <dbReference type="SAM" id="Phobius"/>
    </source>
</evidence>
<dbReference type="Proteomes" id="UP000177043">
    <property type="component" value="Unassembled WGS sequence"/>
</dbReference>
<reference evidence="2 3" key="1">
    <citation type="journal article" date="2016" name="Nat. Commun.">
        <title>Thousands of microbial genomes shed light on interconnected biogeochemical processes in an aquifer system.</title>
        <authorList>
            <person name="Anantharaman K."/>
            <person name="Brown C.T."/>
            <person name="Hug L.A."/>
            <person name="Sharon I."/>
            <person name="Castelle C.J."/>
            <person name="Probst A.J."/>
            <person name="Thomas B.C."/>
            <person name="Singh A."/>
            <person name="Wilkins M.J."/>
            <person name="Karaoz U."/>
            <person name="Brodie E.L."/>
            <person name="Williams K.H."/>
            <person name="Hubbard S.S."/>
            <person name="Banfield J.F."/>
        </authorList>
    </citation>
    <scope>NUCLEOTIDE SEQUENCE [LARGE SCALE GENOMIC DNA]</scope>
</reference>
<keyword evidence="1" id="KW-0472">Membrane</keyword>
<dbReference type="EMBL" id="MHTJ01000003">
    <property type="protein sequence ID" value="OHA58541.1"/>
    <property type="molecule type" value="Genomic_DNA"/>
</dbReference>
<comment type="caution">
    <text evidence="2">The sequence shown here is derived from an EMBL/GenBank/DDBJ whole genome shotgun (WGS) entry which is preliminary data.</text>
</comment>
<sequence length="89" mass="9461">MFSIAYAATDIPLLGAVTKVIVNPILAFMFFVAVAVFFFGLVEFIFKAGGGGDLAEGKQHMIWGIVGLFIMVSVYGILHIICNTIGCSG</sequence>
<feature type="transmembrane region" description="Helical" evidence="1">
    <location>
        <begin position="62"/>
        <end position="81"/>
    </location>
</feature>
<feature type="transmembrane region" description="Helical" evidence="1">
    <location>
        <begin position="20"/>
        <end position="42"/>
    </location>
</feature>
<name>A0A1G2QEY0_9BACT</name>
<accession>A0A1G2QEY0</accession>
<proteinExistence type="predicted"/>
<organism evidence="2 3">
    <name type="scientific">Candidatus Vogelbacteria bacterium RIFOXYD1_FULL_44_32</name>
    <dbReference type="NCBI Taxonomy" id="1802438"/>
    <lineage>
        <taxon>Bacteria</taxon>
        <taxon>Candidatus Vogeliibacteriota</taxon>
    </lineage>
</organism>
<keyword evidence="1" id="KW-0812">Transmembrane</keyword>
<evidence type="ECO:0000313" key="3">
    <source>
        <dbReference type="Proteomes" id="UP000177043"/>
    </source>
</evidence>
<evidence type="ECO:0000313" key="2">
    <source>
        <dbReference type="EMBL" id="OHA58541.1"/>
    </source>
</evidence>